<dbReference type="CDD" id="cd20267">
    <property type="entry name" value="Complex1_LYR_LYRM7"/>
    <property type="match status" value="1"/>
</dbReference>
<proteinExistence type="inferred from homology"/>
<dbReference type="STRING" id="656061.D5GML4"/>
<keyword evidence="5" id="KW-0809">Transit peptide</keyword>
<evidence type="ECO:0000256" key="7">
    <source>
        <dbReference type="ARBA" id="ARBA00023186"/>
    </source>
</evidence>
<dbReference type="HOGENOM" id="CLU_147114_2_0_1"/>
<dbReference type="GO" id="GO:0044183">
    <property type="term" value="F:protein folding chaperone"/>
    <property type="evidence" value="ECO:0007669"/>
    <property type="project" value="TreeGrafter"/>
</dbReference>
<evidence type="ECO:0000313" key="10">
    <source>
        <dbReference type="Proteomes" id="UP000006911"/>
    </source>
</evidence>
<dbReference type="PANTHER" id="PTHR46749">
    <property type="entry name" value="COMPLEX III ASSEMBLY FACTOR LYRM7"/>
    <property type="match status" value="1"/>
</dbReference>
<evidence type="ECO:0000256" key="2">
    <source>
        <dbReference type="ARBA" id="ARBA00009949"/>
    </source>
</evidence>
<comment type="subcellular location">
    <subcellularLocation>
        <location evidence="1">Mitochondrion matrix</location>
    </subcellularLocation>
</comment>
<dbReference type="InParanoid" id="D5GML4"/>
<gene>
    <name evidence="9" type="ORF">GSTUM_00010789001</name>
</gene>
<accession>D5GML4</accession>
<dbReference type="InterPro" id="IPR050435">
    <property type="entry name" value="MZM1/LYRM7"/>
</dbReference>
<evidence type="ECO:0000256" key="3">
    <source>
        <dbReference type="ARBA" id="ARBA00011589"/>
    </source>
</evidence>
<evidence type="ECO:0000256" key="5">
    <source>
        <dbReference type="ARBA" id="ARBA00022946"/>
    </source>
</evidence>
<evidence type="ECO:0000256" key="1">
    <source>
        <dbReference type="ARBA" id="ARBA00004305"/>
    </source>
</evidence>
<sequence>MPQLHPTPQQAYLTLLRAARLAFASDTQTLTAARAKIRQKFRHTPAAQRDQGVRLALEAAEILRRNVVQGVMKEGEGIFRLRIHDEIEKGDNASVKFGGGRDGGKCCSR</sequence>
<comment type="subunit">
    <text evidence="3">Interacts with RIP1.</text>
</comment>
<dbReference type="GO" id="GO:0034551">
    <property type="term" value="P:mitochondrial respiratory chain complex III assembly"/>
    <property type="evidence" value="ECO:0007669"/>
    <property type="project" value="InterPro"/>
</dbReference>
<dbReference type="InterPro" id="IPR045298">
    <property type="entry name" value="Complex1_LYR_LYRM7"/>
</dbReference>
<comment type="function">
    <text evidence="8">Assembly factor required for Rieske Fe-S protein RIP1 incorporation into the cytochrome b-c1 (CIII) complex. Functions as a chaperone, binding to this subunit within the mitochondrial matrix and stabilizing it prior to its translocation and insertion into the late CIII dimeric intermediate within the mitochondrial inner membrane. Modulates the mitochondrial matrix zinc pool.</text>
</comment>
<reference evidence="9 10" key="1">
    <citation type="journal article" date="2010" name="Nature">
        <title>Perigord black truffle genome uncovers evolutionary origins and mechanisms of symbiosis.</title>
        <authorList>
            <person name="Martin F."/>
            <person name="Kohler A."/>
            <person name="Murat C."/>
            <person name="Balestrini R."/>
            <person name="Coutinho P.M."/>
            <person name="Jaillon O."/>
            <person name="Montanini B."/>
            <person name="Morin E."/>
            <person name="Noel B."/>
            <person name="Percudani R."/>
            <person name="Porcel B."/>
            <person name="Rubini A."/>
            <person name="Amicucci A."/>
            <person name="Amselem J."/>
            <person name="Anthouard V."/>
            <person name="Arcioni S."/>
            <person name="Artiguenave F."/>
            <person name="Aury J.M."/>
            <person name="Ballario P."/>
            <person name="Bolchi A."/>
            <person name="Brenna A."/>
            <person name="Brun A."/>
            <person name="Buee M."/>
            <person name="Cantarel B."/>
            <person name="Chevalier G."/>
            <person name="Couloux A."/>
            <person name="Da Silva C."/>
            <person name="Denoeud F."/>
            <person name="Duplessis S."/>
            <person name="Ghignone S."/>
            <person name="Hilselberger B."/>
            <person name="Iotti M."/>
            <person name="Marcais B."/>
            <person name="Mello A."/>
            <person name="Miranda M."/>
            <person name="Pacioni G."/>
            <person name="Quesneville H."/>
            <person name="Riccioni C."/>
            <person name="Ruotolo R."/>
            <person name="Splivallo R."/>
            <person name="Stocchi V."/>
            <person name="Tisserant E."/>
            <person name="Viscomi A.R."/>
            <person name="Zambonelli A."/>
            <person name="Zampieri E."/>
            <person name="Henrissat B."/>
            <person name="Lebrun M.H."/>
            <person name="Paolocci F."/>
            <person name="Bonfante P."/>
            <person name="Ottonello S."/>
            <person name="Wincker P."/>
        </authorList>
    </citation>
    <scope>NUCLEOTIDE SEQUENCE [LARGE SCALE GENOMIC DNA]</scope>
    <source>
        <strain evidence="9 10">Mel28</strain>
    </source>
</reference>
<dbReference type="FunCoup" id="D5GML4">
    <property type="interactions" value="11"/>
</dbReference>
<dbReference type="KEGG" id="tml:GSTUM_00010789001"/>
<evidence type="ECO:0000256" key="4">
    <source>
        <dbReference type="ARBA" id="ARBA00015108"/>
    </source>
</evidence>
<evidence type="ECO:0000256" key="6">
    <source>
        <dbReference type="ARBA" id="ARBA00023128"/>
    </source>
</evidence>
<dbReference type="Proteomes" id="UP000006911">
    <property type="component" value="Unassembled WGS sequence"/>
</dbReference>
<keyword evidence="10" id="KW-1185">Reference proteome</keyword>
<dbReference type="PANTHER" id="PTHR46749:SF1">
    <property type="entry name" value="COMPLEX III ASSEMBLY FACTOR LYRM7"/>
    <property type="match status" value="1"/>
</dbReference>
<name>D5GML4_TUBMM</name>
<dbReference type="AlphaFoldDB" id="D5GML4"/>
<protein>
    <recommendedName>
        <fullName evidence="4">Mitochondrial zinc maintenance protein 1, mitochondrial</fullName>
    </recommendedName>
</protein>
<dbReference type="OMA" id="CELRIHE"/>
<comment type="similarity">
    <text evidence="2">Belongs to the complex I LYR family. MZM1 subfamily.</text>
</comment>
<dbReference type="RefSeq" id="XP_002841566.1">
    <property type="nucleotide sequence ID" value="XM_002841520.1"/>
</dbReference>
<dbReference type="GeneID" id="9182183"/>
<evidence type="ECO:0000313" key="9">
    <source>
        <dbReference type="EMBL" id="CAZ85757.1"/>
    </source>
</evidence>
<evidence type="ECO:0000256" key="8">
    <source>
        <dbReference type="ARBA" id="ARBA00025268"/>
    </source>
</evidence>
<dbReference type="GO" id="GO:0005759">
    <property type="term" value="C:mitochondrial matrix"/>
    <property type="evidence" value="ECO:0007669"/>
    <property type="project" value="UniProtKB-SubCell"/>
</dbReference>
<organism evidence="9 10">
    <name type="scientific">Tuber melanosporum (strain Mel28)</name>
    <name type="common">Perigord black truffle</name>
    <dbReference type="NCBI Taxonomy" id="656061"/>
    <lineage>
        <taxon>Eukaryota</taxon>
        <taxon>Fungi</taxon>
        <taxon>Dikarya</taxon>
        <taxon>Ascomycota</taxon>
        <taxon>Pezizomycotina</taxon>
        <taxon>Pezizomycetes</taxon>
        <taxon>Pezizales</taxon>
        <taxon>Tuberaceae</taxon>
        <taxon>Tuber</taxon>
    </lineage>
</organism>
<dbReference type="EMBL" id="FN430357">
    <property type="protein sequence ID" value="CAZ85757.1"/>
    <property type="molecule type" value="Genomic_DNA"/>
</dbReference>
<keyword evidence="6" id="KW-0496">Mitochondrion</keyword>
<keyword evidence="7" id="KW-0143">Chaperone</keyword>